<dbReference type="OrthoDB" id="6199520at2"/>
<dbReference type="Proteomes" id="UP000295794">
    <property type="component" value="Unassembled WGS sequence"/>
</dbReference>
<gene>
    <name evidence="3" type="ORF">EV682_1303</name>
    <name evidence="2" type="ORF">NCTC11159_01260</name>
</gene>
<dbReference type="Proteomes" id="UP000255108">
    <property type="component" value="Unassembled WGS sequence"/>
</dbReference>
<dbReference type="EMBL" id="SMBT01000030">
    <property type="protein sequence ID" value="TCU80264.1"/>
    <property type="molecule type" value="Genomic_DNA"/>
</dbReference>
<dbReference type="AlphaFoldDB" id="A0A377Q5X0"/>
<proteinExistence type="predicted"/>
<name>A0A377Q5X0_9NEIS</name>
<evidence type="ECO:0000313" key="2">
    <source>
        <dbReference type="EMBL" id="STQ90197.1"/>
    </source>
</evidence>
<keyword evidence="5" id="KW-1185">Reference proteome</keyword>
<feature type="compositionally biased region" description="Basic and acidic residues" evidence="1">
    <location>
        <begin position="215"/>
        <end position="236"/>
    </location>
</feature>
<feature type="compositionally biased region" description="Basic and acidic residues" evidence="1">
    <location>
        <begin position="310"/>
        <end position="324"/>
    </location>
</feature>
<feature type="compositionally biased region" description="Pro residues" evidence="1">
    <location>
        <begin position="333"/>
        <end position="346"/>
    </location>
</feature>
<sequence length="400" mass="43582">MLSSANRYETGVSIFKCTSAELARLKTESGFGTNAKVGLDKMGKVVLYKGRSFILHPSETKRYKKNYGSQIVAYNNFDPKASKKYFLEICTSKFAQALKLEEQKNMPVKNETELAPTRSIDANETVLPQQATSVQGAAEPISQNIGKDKLAAELQLGTDALGENLPVKPNDSSTTSIVQTKATSISKPGQLKIGASISVFEKKIGEVKTQNQQAEENKEKKQAQVQHDSDTKKPDAENLPVKPNDSSTTSIFQTKATSISKPSTPGKLKMDNFSNLETLFGGVKTPHQQVVENKEKKQAQVQVQQAQVQHDSDTKKPDASKETIKVQVSAPGAIPPPPPPPLPLPPLLTVSGPAKSWGIVNANKPDQAERHVKLAKPQNVSQNNLQEELAARLAKRRKAE</sequence>
<reference evidence="2 4" key="1">
    <citation type="submission" date="2018-06" db="EMBL/GenBank/DDBJ databases">
        <authorList>
            <consortium name="Pathogen Informatics"/>
            <person name="Doyle S."/>
        </authorList>
    </citation>
    <scope>NUCLEOTIDE SEQUENCE [LARGE SCALE GENOMIC DNA]</scope>
    <source>
        <strain evidence="2 4">NCTC11159</strain>
    </source>
</reference>
<feature type="region of interest" description="Disordered" evidence="1">
    <location>
        <begin position="208"/>
        <end position="268"/>
    </location>
</feature>
<evidence type="ECO:0000313" key="3">
    <source>
        <dbReference type="EMBL" id="TCU80264.1"/>
    </source>
</evidence>
<dbReference type="EMBL" id="UGHR01000001">
    <property type="protein sequence ID" value="STQ90197.1"/>
    <property type="molecule type" value="Genomic_DNA"/>
</dbReference>
<feature type="region of interest" description="Disordered" evidence="1">
    <location>
        <begin position="292"/>
        <end position="346"/>
    </location>
</feature>
<dbReference type="RefSeq" id="WP_115226561.1">
    <property type="nucleotide sequence ID" value="NZ_CAWOLO010000030.1"/>
</dbReference>
<accession>A0A377Q5X0</accession>
<feature type="compositionally biased region" description="Low complexity" evidence="1">
    <location>
        <begin position="299"/>
        <end position="309"/>
    </location>
</feature>
<protein>
    <submittedName>
        <fullName evidence="2">Uncharacterized protein</fullName>
    </submittedName>
</protein>
<evidence type="ECO:0000313" key="4">
    <source>
        <dbReference type="Proteomes" id="UP000255108"/>
    </source>
</evidence>
<reference evidence="3 5" key="2">
    <citation type="submission" date="2019-03" db="EMBL/GenBank/DDBJ databases">
        <title>Genomic Encyclopedia of Type Strains, Phase IV (KMG-IV): sequencing the most valuable type-strain genomes for metagenomic binning, comparative biology and taxonomic classification.</title>
        <authorList>
            <person name="Goeker M."/>
        </authorList>
    </citation>
    <scope>NUCLEOTIDE SEQUENCE [LARGE SCALE GENOMIC DNA]</scope>
    <source>
        <strain evidence="3 5">DSM 3764</strain>
    </source>
</reference>
<evidence type="ECO:0000313" key="5">
    <source>
        <dbReference type="Proteomes" id="UP000295794"/>
    </source>
</evidence>
<feature type="compositionally biased region" description="Polar residues" evidence="1">
    <location>
        <begin position="244"/>
        <end position="263"/>
    </location>
</feature>
<organism evidence="2 4">
    <name type="scientific">Iodobacter fluviatilis</name>
    <dbReference type="NCBI Taxonomy" id="537"/>
    <lineage>
        <taxon>Bacteria</taxon>
        <taxon>Pseudomonadati</taxon>
        <taxon>Pseudomonadota</taxon>
        <taxon>Betaproteobacteria</taxon>
        <taxon>Neisseriales</taxon>
        <taxon>Chitinibacteraceae</taxon>
        <taxon>Iodobacter</taxon>
    </lineage>
</organism>
<evidence type="ECO:0000256" key="1">
    <source>
        <dbReference type="SAM" id="MobiDB-lite"/>
    </source>
</evidence>